<gene>
    <name evidence="1" type="ORF">I79_004026</name>
</gene>
<proteinExistence type="predicted"/>
<evidence type="ECO:0000313" key="1">
    <source>
        <dbReference type="EMBL" id="EGV94672.1"/>
    </source>
</evidence>
<evidence type="ECO:0000313" key="2">
    <source>
        <dbReference type="Proteomes" id="UP000001075"/>
    </source>
</evidence>
<dbReference type="EMBL" id="JH000106">
    <property type="protein sequence ID" value="EGV94672.1"/>
    <property type="molecule type" value="Genomic_DNA"/>
</dbReference>
<reference evidence="2" key="1">
    <citation type="journal article" date="2011" name="Nat. Biotechnol.">
        <title>The genomic sequence of the Chinese hamster ovary (CHO)-K1 cell line.</title>
        <authorList>
            <person name="Xu X."/>
            <person name="Nagarajan H."/>
            <person name="Lewis N.E."/>
            <person name="Pan S."/>
            <person name="Cai Z."/>
            <person name="Liu X."/>
            <person name="Chen W."/>
            <person name="Xie M."/>
            <person name="Wang W."/>
            <person name="Hammond S."/>
            <person name="Andersen M.R."/>
            <person name="Neff N."/>
            <person name="Passarelli B."/>
            <person name="Koh W."/>
            <person name="Fan H.C."/>
            <person name="Wang J."/>
            <person name="Gui Y."/>
            <person name="Lee K.H."/>
            <person name="Betenbaugh M.J."/>
            <person name="Quake S.R."/>
            <person name="Famili I."/>
            <person name="Palsson B.O."/>
            <person name="Wang J."/>
        </authorList>
    </citation>
    <scope>NUCLEOTIDE SEQUENCE [LARGE SCALE GENOMIC DNA]</scope>
    <source>
        <strain evidence="2">CHO K1 cell line</strain>
    </source>
</reference>
<protein>
    <submittedName>
        <fullName evidence="1">Uncharacterized protein</fullName>
    </submittedName>
</protein>
<dbReference type="InParanoid" id="G3H1J8"/>
<sequence>MKIRNRLGGSNAWCIAIFCGGRCGPRETARVTGTSLSHPILQVCTECFLTATSEGACPC</sequence>
<accession>G3H1J8</accession>
<dbReference type="AlphaFoldDB" id="G3H1J8"/>
<name>G3H1J8_CRIGR</name>
<dbReference type="Proteomes" id="UP000001075">
    <property type="component" value="Unassembled WGS sequence"/>
</dbReference>
<organism evidence="1 2">
    <name type="scientific">Cricetulus griseus</name>
    <name type="common">Chinese hamster</name>
    <name type="synonym">Cricetulus barabensis griseus</name>
    <dbReference type="NCBI Taxonomy" id="10029"/>
    <lineage>
        <taxon>Eukaryota</taxon>
        <taxon>Metazoa</taxon>
        <taxon>Chordata</taxon>
        <taxon>Craniata</taxon>
        <taxon>Vertebrata</taxon>
        <taxon>Euteleostomi</taxon>
        <taxon>Mammalia</taxon>
        <taxon>Eutheria</taxon>
        <taxon>Euarchontoglires</taxon>
        <taxon>Glires</taxon>
        <taxon>Rodentia</taxon>
        <taxon>Myomorpha</taxon>
        <taxon>Muroidea</taxon>
        <taxon>Cricetidae</taxon>
        <taxon>Cricetinae</taxon>
        <taxon>Cricetulus</taxon>
    </lineage>
</organism>